<dbReference type="RefSeq" id="WP_196100884.1">
    <property type="nucleotide sequence ID" value="NZ_CP064939.1"/>
</dbReference>
<dbReference type="AlphaFoldDB" id="A0A7S9L2U6"/>
<feature type="chain" id="PRO_5032989639" evidence="1">
    <location>
        <begin position="22"/>
        <end position="294"/>
    </location>
</feature>
<organism evidence="2 3">
    <name type="scientific">Pedobacter endophyticus</name>
    <dbReference type="NCBI Taxonomy" id="2789740"/>
    <lineage>
        <taxon>Bacteria</taxon>
        <taxon>Pseudomonadati</taxon>
        <taxon>Bacteroidota</taxon>
        <taxon>Sphingobacteriia</taxon>
        <taxon>Sphingobacteriales</taxon>
        <taxon>Sphingobacteriaceae</taxon>
        <taxon>Pedobacter</taxon>
    </lineage>
</organism>
<dbReference type="EMBL" id="CP064939">
    <property type="protein sequence ID" value="QPH41447.1"/>
    <property type="molecule type" value="Genomic_DNA"/>
</dbReference>
<dbReference type="Proteomes" id="UP000594759">
    <property type="component" value="Chromosome"/>
</dbReference>
<name>A0A7S9L2U6_9SPHI</name>
<accession>A0A7S9L2U6</accession>
<evidence type="ECO:0000313" key="3">
    <source>
        <dbReference type="Proteomes" id="UP000594759"/>
    </source>
</evidence>
<evidence type="ECO:0000313" key="2">
    <source>
        <dbReference type="EMBL" id="QPH41447.1"/>
    </source>
</evidence>
<reference evidence="2 3" key="1">
    <citation type="submission" date="2020-11" db="EMBL/GenBank/DDBJ databases">
        <title>Pedobacter endophytica, an endophytic bacteria isolated form Carex pumila.</title>
        <authorList>
            <person name="Peng Y."/>
            <person name="Jiang L."/>
            <person name="Lee J."/>
        </authorList>
    </citation>
    <scope>NUCLEOTIDE SEQUENCE [LARGE SCALE GENOMIC DNA]</scope>
    <source>
        <strain evidence="2 3">JBR3-12</strain>
    </source>
</reference>
<proteinExistence type="predicted"/>
<feature type="signal peptide" evidence="1">
    <location>
        <begin position="1"/>
        <end position="21"/>
    </location>
</feature>
<protein>
    <submittedName>
        <fullName evidence="2">Uncharacterized protein</fullName>
    </submittedName>
</protein>
<keyword evidence="1" id="KW-0732">Signal</keyword>
<keyword evidence="3" id="KW-1185">Reference proteome</keyword>
<evidence type="ECO:0000256" key="1">
    <source>
        <dbReference type="SAM" id="SignalP"/>
    </source>
</evidence>
<gene>
    <name evidence="2" type="ORF">IZT61_09390</name>
</gene>
<sequence length="294" mass="30477">MKTKILLLLGIMLMVGISAMAQKVPTKVIDNKGTIKWVLDSATAVITKADSTLLFVTPTQLNNTVNPVKDTVNNISTTYIKAASNGLTKNGQTAELGGLLTKTTTIQTTATEFLRITGLTAGTTSTDSVVVVDPDGSLKFIPASTLFNALTFTNGLTKSGNTVRLGGALTQPTVIATDATNTLRVAGLQTGDLSTDSLVVAAPGGVLKRVTAASLLQSGETSISATTGTLTYAVADMPANPSRVWVYRNGAKLVGGSNSSIQSDYTITTAGSVTLVENGYTVTTGDIIEVQWVK</sequence>
<dbReference type="KEGG" id="pex:IZT61_09390"/>